<feature type="domain" description="Aldehyde dehydrogenase" evidence="4">
    <location>
        <begin position="45"/>
        <end position="506"/>
    </location>
</feature>
<sequence length="519" mass="57018">MSTTVLEPIIGNGKAEKKLYKFPQLKGKELPRDNFIGGQFVPPVKGEYFDNISPINGKVFAQAARSTKEDVELALDAAHKAFPKWSKTSAKDRSNTLLRVAQTIEDNLEYLATVDTIDNGKPIRETRAADLPLVIDHFRYFAGVIRAEEGGVSEHDENTVSIVLHEPIGVVGQIIPWNFPLLMAAWKIAPALAAGNTIVLKPAEQTPTSILALMELISDVLPAGVLNVVNGFGAEVGKALGTSPRISKLAFTGSTATGKLIMQYASENIIPSTMELGGKSPNIFFPSVMDADDEFFDKALEGAAFFALNQGEICSAPTRLLVHESIADAFTKRVIERVKAIKAGNPLDGETMIGAQVSKPQYDKILNYIKIGKEEGAEVLLGGEPQKLEGELADGYYIQPTILKGHNKMRVFQEEIFGPVVALTTFKTTEEAIEIANDTIYGLGAGVWTRDAHEMYQVPRAIQAGRVWVNQYHTYPAHAPFGGYKQSGYGRENHKMMLDHYRQTKNMLISYDKKKQGFF</sequence>
<dbReference type="SUPFAM" id="SSF53720">
    <property type="entry name" value="ALDH-like"/>
    <property type="match status" value="1"/>
</dbReference>
<dbReference type="Gene3D" id="3.40.605.10">
    <property type="entry name" value="Aldehyde Dehydrogenase, Chain A, domain 1"/>
    <property type="match status" value="1"/>
</dbReference>
<dbReference type="RefSeq" id="WP_188501115.1">
    <property type="nucleotide sequence ID" value="NZ_BMFP01000003.1"/>
</dbReference>
<dbReference type="PROSITE" id="PS00070">
    <property type="entry name" value="ALDEHYDE_DEHYDR_CYS"/>
    <property type="match status" value="1"/>
</dbReference>
<evidence type="ECO:0000256" key="2">
    <source>
        <dbReference type="PROSITE-ProRule" id="PRU10007"/>
    </source>
</evidence>
<accession>A0ABQ1W3Q0</accession>
<dbReference type="InterPro" id="IPR029510">
    <property type="entry name" value="Ald_DH_CS_GLU"/>
</dbReference>
<dbReference type="InterPro" id="IPR015590">
    <property type="entry name" value="Aldehyde_DH_dom"/>
</dbReference>
<dbReference type="PANTHER" id="PTHR43111">
    <property type="entry name" value="ALDEHYDE DEHYDROGENASE B-RELATED"/>
    <property type="match status" value="1"/>
</dbReference>
<dbReference type="InterPro" id="IPR016163">
    <property type="entry name" value="Ald_DH_C"/>
</dbReference>
<evidence type="ECO:0000313" key="6">
    <source>
        <dbReference type="Proteomes" id="UP000634043"/>
    </source>
</evidence>
<feature type="active site" evidence="2">
    <location>
        <position position="275"/>
    </location>
</feature>
<evidence type="ECO:0000259" key="4">
    <source>
        <dbReference type="Pfam" id="PF00171"/>
    </source>
</evidence>
<evidence type="ECO:0000313" key="5">
    <source>
        <dbReference type="EMBL" id="GGG13171.1"/>
    </source>
</evidence>
<dbReference type="Gene3D" id="3.40.309.10">
    <property type="entry name" value="Aldehyde Dehydrogenase, Chain A, domain 2"/>
    <property type="match status" value="1"/>
</dbReference>
<dbReference type="Proteomes" id="UP000634043">
    <property type="component" value="Unassembled WGS sequence"/>
</dbReference>
<name>A0ABQ1W3Q0_9BACT</name>
<dbReference type="CDD" id="cd07559">
    <property type="entry name" value="ALDH_ACDHII_AcoD-like"/>
    <property type="match status" value="1"/>
</dbReference>
<comment type="caution">
    <text evidence="5">The sequence shown here is derived from an EMBL/GenBank/DDBJ whole genome shotgun (WGS) entry which is preliminary data.</text>
</comment>
<dbReference type="InterPro" id="IPR016161">
    <property type="entry name" value="Ald_DH/histidinol_DH"/>
</dbReference>
<keyword evidence="1 3" id="KW-0560">Oxidoreductase</keyword>
<dbReference type="InterPro" id="IPR016162">
    <property type="entry name" value="Ald_DH_N"/>
</dbReference>
<evidence type="ECO:0000256" key="1">
    <source>
        <dbReference type="ARBA" id="ARBA00023002"/>
    </source>
</evidence>
<organism evidence="5 6">
    <name type="scientific">Pontibacter amylolyticus</name>
    <dbReference type="NCBI Taxonomy" id="1424080"/>
    <lineage>
        <taxon>Bacteria</taxon>
        <taxon>Pseudomonadati</taxon>
        <taxon>Bacteroidota</taxon>
        <taxon>Cytophagia</taxon>
        <taxon>Cytophagales</taxon>
        <taxon>Hymenobacteraceae</taxon>
        <taxon>Pontibacter</taxon>
    </lineage>
</organism>
<gene>
    <name evidence="5" type="primary">aldA</name>
    <name evidence="5" type="ORF">GCM10011323_17000</name>
</gene>
<keyword evidence="6" id="KW-1185">Reference proteome</keyword>
<dbReference type="PANTHER" id="PTHR43111:SF1">
    <property type="entry name" value="ALDEHYDE DEHYDROGENASE B-RELATED"/>
    <property type="match status" value="1"/>
</dbReference>
<dbReference type="Pfam" id="PF00171">
    <property type="entry name" value="Aldedh"/>
    <property type="match status" value="1"/>
</dbReference>
<dbReference type="InterPro" id="IPR016160">
    <property type="entry name" value="Ald_DH_CS_CYS"/>
</dbReference>
<proteinExistence type="inferred from homology"/>
<evidence type="ECO:0000256" key="3">
    <source>
        <dbReference type="RuleBase" id="RU003345"/>
    </source>
</evidence>
<comment type="similarity">
    <text evidence="3">Belongs to the aldehyde dehydrogenase family.</text>
</comment>
<dbReference type="PROSITE" id="PS00687">
    <property type="entry name" value="ALDEHYDE_DEHYDR_GLU"/>
    <property type="match status" value="1"/>
</dbReference>
<dbReference type="EMBL" id="BMFP01000003">
    <property type="protein sequence ID" value="GGG13171.1"/>
    <property type="molecule type" value="Genomic_DNA"/>
</dbReference>
<reference evidence="6" key="1">
    <citation type="journal article" date="2019" name="Int. J. Syst. Evol. Microbiol.">
        <title>The Global Catalogue of Microorganisms (GCM) 10K type strain sequencing project: providing services to taxonomists for standard genome sequencing and annotation.</title>
        <authorList>
            <consortium name="The Broad Institute Genomics Platform"/>
            <consortium name="The Broad Institute Genome Sequencing Center for Infectious Disease"/>
            <person name="Wu L."/>
            <person name="Ma J."/>
        </authorList>
    </citation>
    <scope>NUCLEOTIDE SEQUENCE [LARGE SCALE GENOMIC DNA]</scope>
    <source>
        <strain evidence="6">CGMCC 1.12749</strain>
    </source>
</reference>
<protein>
    <submittedName>
        <fullName evidence="5">Aldehyde dehydrogenase</fullName>
    </submittedName>
</protein>